<accession>A0A428N1D8</accession>
<dbReference type="AlphaFoldDB" id="A0A428N1D8"/>
<evidence type="ECO:0000313" key="1">
    <source>
        <dbReference type="EMBL" id="RSL32223.1"/>
    </source>
</evidence>
<reference evidence="1 2" key="1">
    <citation type="submission" date="2018-10" db="EMBL/GenBank/DDBJ databases">
        <title>Draft genome sequence of Bacillus salarius IM0101, isolated from a hypersaline soil in Inner Mongolia, China.</title>
        <authorList>
            <person name="Yamprayoonswat W."/>
            <person name="Boonvisut S."/>
            <person name="Jumpathong W."/>
            <person name="Sittihan S."/>
            <person name="Ruangsuj P."/>
            <person name="Wanthongcharoen S."/>
            <person name="Thongpramul N."/>
            <person name="Pimmason S."/>
            <person name="Yu B."/>
            <person name="Yasawong M."/>
        </authorList>
    </citation>
    <scope>NUCLEOTIDE SEQUENCE [LARGE SCALE GENOMIC DNA]</scope>
    <source>
        <strain evidence="1 2">IM0101</strain>
    </source>
</reference>
<organism evidence="1 2">
    <name type="scientific">Salibacterium salarium</name>
    <dbReference type="NCBI Taxonomy" id="284579"/>
    <lineage>
        <taxon>Bacteria</taxon>
        <taxon>Bacillati</taxon>
        <taxon>Bacillota</taxon>
        <taxon>Bacilli</taxon>
        <taxon>Bacillales</taxon>
        <taxon>Bacillaceae</taxon>
    </lineage>
</organism>
<dbReference type="OrthoDB" id="2965348at2"/>
<dbReference type="RefSeq" id="WP_125556961.1">
    <property type="nucleotide sequence ID" value="NZ_RBVX01000016.1"/>
</dbReference>
<evidence type="ECO:0000313" key="2">
    <source>
        <dbReference type="Proteomes" id="UP000275076"/>
    </source>
</evidence>
<comment type="caution">
    <text evidence="1">The sequence shown here is derived from an EMBL/GenBank/DDBJ whole genome shotgun (WGS) entry which is preliminary data.</text>
</comment>
<sequence length="126" mass="14994">MSYPDDQELHFGYNLLRETLIPELLGSEESDILYWGGKRIARKYPAADIDEIIQFFQEAGWGHLEWTNDKKRESQFEMSTMPSKESIDRHMEAGYLAQQIEYQKGKPAETFIIEKRKRIMFQVQWD</sequence>
<gene>
    <name evidence="1" type="ORF">D7Z54_16330</name>
</gene>
<dbReference type="EMBL" id="RBVX01000016">
    <property type="protein sequence ID" value="RSL32223.1"/>
    <property type="molecule type" value="Genomic_DNA"/>
</dbReference>
<protein>
    <submittedName>
        <fullName evidence="1">DUF2507 domain-containing protein</fullName>
    </submittedName>
</protein>
<keyword evidence="2" id="KW-1185">Reference proteome</keyword>
<dbReference type="Gene3D" id="3.30.1380.20">
    <property type="entry name" value="Trafficking protein particle complex subunit 3"/>
    <property type="match status" value="1"/>
</dbReference>
<dbReference type="SUPFAM" id="SSF111126">
    <property type="entry name" value="Ligand-binding domain in the NO signalling and Golgi transport"/>
    <property type="match status" value="1"/>
</dbReference>
<dbReference type="InterPro" id="IPR019642">
    <property type="entry name" value="DUF2507"/>
</dbReference>
<dbReference type="Pfam" id="PF10702">
    <property type="entry name" value="DUF2507"/>
    <property type="match status" value="1"/>
</dbReference>
<proteinExistence type="predicted"/>
<dbReference type="InterPro" id="IPR024096">
    <property type="entry name" value="NO_sig/Golgi_transp_ligand-bd"/>
</dbReference>
<dbReference type="Proteomes" id="UP000275076">
    <property type="component" value="Unassembled WGS sequence"/>
</dbReference>
<name>A0A428N1D8_9BACI</name>